<name>A0A0C2ZL40_9AGAM</name>
<dbReference type="InterPro" id="IPR000172">
    <property type="entry name" value="GMC_OxRdtase_N"/>
</dbReference>
<evidence type="ECO:0000256" key="2">
    <source>
        <dbReference type="ARBA" id="ARBA00010790"/>
    </source>
</evidence>
<accession>A0A0C2ZL40</accession>
<dbReference type="PANTHER" id="PTHR11552:SF219">
    <property type="entry name" value="GLUCOSE-METHANOL-CHOLINE OXIDOREDUCTASE N-TERMINAL DOMAIN-CONTAINING PROTEIN"/>
    <property type="match status" value="1"/>
</dbReference>
<dbReference type="PIRSF" id="PIRSF000137">
    <property type="entry name" value="Alcohol_oxidase"/>
    <property type="match status" value="1"/>
</dbReference>
<feature type="binding site" evidence="4">
    <location>
        <position position="239"/>
    </location>
    <ligand>
        <name>FAD</name>
        <dbReference type="ChEBI" id="CHEBI:57692"/>
    </ligand>
</feature>
<dbReference type="PROSITE" id="PS00623">
    <property type="entry name" value="GMC_OXRED_1"/>
    <property type="match status" value="1"/>
</dbReference>
<evidence type="ECO:0000313" key="7">
    <source>
        <dbReference type="EMBL" id="KIM62308.1"/>
    </source>
</evidence>
<dbReference type="InterPro" id="IPR012132">
    <property type="entry name" value="GMC_OxRdtase"/>
</dbReference>
<dbReference type="InterPro" id="IPR007867">
    <property type="entry name" value="GMC_OxRtase_C"/>
</dbReference>
<feature type="domain" description="Glucose-methanol-choline oxidoreductase N-terminal" evidence="6">
    <location>
        <begin position="94"/>
        <end position="117"/>
    </location>
</feature>
<dbReference type="GO" id="GO:0050660">
    <property type="term" value="F:flavin adenine dinucleotide binding"/>
    <property type="evidence" value="ECO:0007669"/>
    <property type="project" value="InterPro"/>
</dbReference>
<dbReference type="AlphaFoldDB" id="A0A0C2ZL40"/>
<evidence type="ECO:0000256" key="4">
    <source>
        <dbReference type="PIRSR" id="PIRSR000137-2"/>
    </source>
</evidence>
<dbReference type="InterPro" id="IPR036188">
    <property type="entry name" value="FAD/NAD-bd_sf"/>
</dbReference>
<reference evidence="8" key="2">
    <citation type="submission" date="2015-01" db="EMBL/GenBank/DDBJ databases">
        <title>Evolutionary Origins and Diversification of the Mycorrhizal Mutualists.</title>
        <authorList>
            <consortium name="DOE Joint Genome Institute"/>
            <consortium name="Mycorrhizal Genomics Consortium"/>
            <person name="Kohler A."/>
            <person name="Kuo A."/>
            <person name="Nagy L.G."/>
            <person name="Floudas D."/>
            <person name="Copeland A."/>
            <person name="Barry K.W."/>
            <person name="Cichocki N."/>
            <person name="Veneault-Fourrey C."/>
            <person name="LaButti K."/>
            <person name="Lindquist E.A."/>
            <person name="Lipzen A."/>
            <person name="Lundell T."/>
            <person name="Morin E."/>
            <person name="Murat C."/>
            <person name="Riley R."/>
            <person name="Ohm R."/>
            <person name="Sun H."/>
            <person name="Tunlid A."/>
            <person name="Henrissat B."/>
            <person name="Grigoriev I.V."/>
            <person name="Hibbett D.S."/>
            <person name="Martin F."/>
        </authorList>
    </citation>
    <scope>NUCLEOTIDE SEQUENCE [LARGE SCALE GENOMIC DNA]</scope>
    <source>
        <strain evidence="8">Foug A</strain>
    </source>
</reference>
<dbReference type="SUPFAM" id="SSF51905">
    <property type="entry name" value="FAD/NAD(P)-binding domain"/>
    <property type="match status" value="1"/>
</dbReference>
<dbReference type="InParanoid" id="A0A0C2ZL40"/>
<dbReference type="Gene3D" id="3.50.50.60">
    <property type="entry name" value="FAD/NAD(P)-binding domain"/>
    <property type="match status" value="1"/>
</dbReference>
<sequence length="572" mass="62310">MWPFSPNPFKSLNDLREEYDYVIVGGGTAGCVLANRLSANPEHTVLLIERGPVVDSWMSRVPLLSASLDGSPFATKIQSVTDLVTGRPVDIFQGNGLGGGTLINSMFYTRGPAGQYDAWERNGAEGWGSKALLPYFTKSENAQYEANPRAHGTKGEWTNRHNAGFFYSNFQRSADVSEALGFPHNPDMNDPDNCPIGWSRMPVTREASGYRLSTARAFLSPDVLATRHANLHVCPNTIVERLVLEKEGNDLVARSVIIGPTDVKGGDRITKQVRVRGEVVLCAGAFGSPQTLLLSGIGPAEHLKEVGIPVLKDLPVGEGLQDHFGVFSQYFSPLHESLMRLRHQPLYFIVQFFQYLLFGTGALLAPVVQMAIFACTALLDVRGVPSNEKPPDVNTVPDIEIMPLAYARGLAEKDKTRGGFSFLTALLTPESQGTVRLSSADPRATPKIDLNYLSSPSDRERIRHGLRLTMRIVEKFNEKGDALQPAEALRAEDDEALDAHIKDQGTSVYHYASSCAIGRVVGNDLMVKGTRNVRVADASVFPEVPAAHTQAPVVAVAEKCADMVLGTKIESL</sequence>
<dbReference type="Gene3D" id="3.30.560.10">
    <property type="entry name" value="Glucose Oxidase, domain 3"/>
    <property type="match status" value="1"/>
</dbReference>
<dbReference type="STRING" id="1036808.A0A0C2ZL40"/>
<dbReference type="Pfam" id="PF05199">
    <property type="entry name" value="GMC_oxred_C"/>
    <property type="match status" value="1"/>
</dbReference>
<comment type="cofactor">
    <cofactor evidence="1 4">
        <name>FAD</name>
        <dbReference type="ChEBI" id="CHEBI:57692"/>
    </cofactor>
</comment>
<comment type="similarity">
    <text evidence="2 5">Belongs to the GMC oxidoreductase family.</text>
</comment>
<proteinExistence type="inferred from homology"/>
<dbReference type="EMBL" id="KN822043">
    <property type="protein sequence ID" value="KIM62308.1"/>
    <property type="molecule type" value="Genomic_DNA"/>
</dbReference>
<evidence type="ECO:0000259" key="6">
    <source>
        <dbReference type="PROSITE" id="PS00623"/>
    </source>
</evidence>
<evidence type="ECO:0000256" key="3">
    <source>
        <dbReference type="PIRSR" id="PIRSR000137-1"/>
    </source>
</evidence>
<keyword evidence="8" id="KW-1185">Reference proteome</keyword>
<dbReference type="OrthoDB" id="269227at2759"/>
<dbReference type="GO" id="GO:0016614">
    <property type="term" value="F:oxidoreductase activity, acting on CH-OH group of donors"/>
    <property type="evidence" value="ECO:0007669"/>
    <property type="project" value="InterPro"/>
</dbReference>
<reference evidence="7 8" key="1">
    <citation type="submission" date="2014-04" db="EMBL/GenBank/DDBJ databases">
        <authorList>
            <consortium name="DOE Joint Genome Institute"/>
            <person name="Kuo A."/>
            <person name="Kohler A."/>
            <person name="Nagy L.G."/>
            <person name="Floudas D."/>
            <person name="Copeland A."/>
            <person name="Barry K.W."/>
            <person name="Cichocki N."/>
            <person name="Veneault-Fourrey C."/>
            <person name="LaButti K."/>
            <person name="Lindquist E.A."/>
            <person name="Lipzen A."/>
            <person name="Lundell T."/>
            <person name="Morin E."/>
            <person name="Murat C."/>
            <person name="Sun H."/>
            <person name="Tunlid A."/>
            <person name="Henrissat B."/>
            <person name="Grigoriev I.V."/>
            <person name="Hibbett D.S."/>
            <person name="Martin F."/>
            <person name="Nordberg H.P."/>
            <person name="Cantor M.N."/>
            <person name="Hua S.X."/>
        </authorList>
    </citation>
    <scope>NUCLEOTIDE SEQUENCE [LARGE SCALE GENOMIC DNA]</scope>
    <source>
        <strain evidence="7 8">Foug A</strain>
    </source>
</reference>
<evidence type="ECO:0000256" key="5">
    <source>
        <dbReference type="RuleBase" id="RU003968"/>
    </source>
</evidence>
<evidence type="ECO:0000313" key="8">
    <source>
        <dbReference type="Proteomes" id="UP000053989"/>
    </source>
</evidence>
<keyword evidence="4 5" id="KW-0274">FAD</keyword>
<protein>
    <submittedName>
        <fullName evidence="7">GMC oxidoreductase</fullName>
    </submittedName>
</protein>
<keyword evidence="5" id="KW-0285">Flavoprotein</keyword>
<gene>
    <name evidence="7" type="ORF">SCLCIDRAFT_1215170</name>
</gene>
<feature type="active site" description="Proton donor" evidence="3">
    <location>
        <position position="510"/>
    </location>
</feature>
<dbReference type="Pfam" id="PF00732">
    <property type="entry name" value="GMC_oxred_N"/>
    <property type="match status" value="1"/>
</dbReference>
<evidence type="ECO:0000256" key="1">
    <source>
        <dbReference type="ARBA" id="ARBA00001974"/>
    </source>
</evidence>
<dbReference type="SUPFAM" id="SSF54373">
    <property type="entry name" value="FAD-linked reductases, C-terminal domain"/>
    <property type="match status" value="1"/>
</dbReference>
<organism evidence="7 8">
    <name type="scientific">Scleroderma citrinum Foug A</name>
    <dbReference type="NCBI Taxonomy" id="1036808"/>
    <lineage>
        <taxon>Eukaryota</taxon>
        <taxon>Fungi</taxon>
        <taxon>Dikarya</taxon>
        <taxon>Basidiomycota</taxon>
        <taxon>Agaricomycotina</taxon>
        <taxon>Agaricomycetes</taxon>
        <taxon>Agaricomycetidae</taxon>
        <taxon>Boletales</taxon>
        <taxon>Sclerodermatineae</taxon>
        <taxon>Sclerodermataceae</taxon>
        <taxon>Scleroderma</taxon>
    </lineage>
</organism>
<dbReference type="Proteomes" id="UP000053989">
    <property type="component" value="Unassembled WGS sequence"/>
</dbReference>
<feature type="active site" description="Proton acceptor" evidence="3">
    <location>
        <position position="548"/>
    </location>
</feature>
<dbReference type="HOGENOM" id="CLU_002865_7_0_1"/>
<dbReference type="PANTHER" id="PTHR11552">
    <property type="entry name" value="GLUCOSE-METHANOL-CHOLINE GMC OXIDOREDUCTASE"/>
    <property type="match status" value="1"/>
</dbReference>